<gene>
    <name evidence="2" type="ORF">PHMEG_00033177</name>
</gene>
<keyword evidence="1" id="KW-0812">Transmembrane</keyword>
<sequence length="88" mass="9949">MDACDDRGLEERLCPVRVRDIHDLETMINDILRRRERHLENRRHGSRIAERTLAGATMNGPKIRGVVIAAIGVVMTSAAVMNNLTDRE</sequence>
<keyword evidence="1" id="KW-1133">Transmembrane helix</keyword>
<organism evidence="2 3">
    <name type="scientific">Phytophthora megakarya</name>
    <dbReference type="NCBI Taxonomy" id="4795"/>
    <lineage>
        <taxon>Eukaryota</taxon>
        <taxon>Sar</taxon>
        <taxon>Stramenopiles</taxon>
        <taxon>Oomycota</taxon>
        <taxon>Peronosporomycetes</taxon>
        <taxon>Peronosporales</taxon>
        <taxon>Peronosporaceae</taxon>
        <taxon>Phytophthora</taxon>
    </lineage>
</organism>
<keyword evidence="3" id="KW-1185">Reference proteome</keyword>
<evidence type="ECO:0000256" key="1">
    <source>
        <dbReference type="SAM" id="Phobius"/>
    </source>
</evidence>
<keyword evidence="1" id="KW-0472">Membrane</keyword>
<accession>A0A225UTT3</accession>
<dbReference type="EMBL" id="NBNE01011503">
    <property type="protein sequence ID" value="OWY96534.1"/>
    <property type="molecule type" value="Genomic_DNA"/>
</dbReference>
<evidence type="ECO:0000313" key="3">
    <source>
        <dbReference type="Proteomes" id="UP000198211"/>
    </source>
</evidence>
<proteinExistence type="predicted"/>
<feature type="transmembrane region" description="Helical" evidence="1">
    <location>
        <begin position="63"/>
        <end position="84"/>
    </location>
</feature>
<protein>
    <submittedName>
        <fullName evidence="2">Uncharacterized protein</fullName>
    </submittedName>
</protein>
<dbReference type="Proteomes" id="UP000198211">
    <property type="component" value="Unassembled WGS sequence"/>
</dbReference>
<name>A0A225UTT3_9STRA</name>
<reference evidence="3" key="1">
    <citation type="submission" date="2017-03" db="EMBL/GenBank/DDBJ databases">
        <title>Phytopthora megakarya and P. palmivora, two closely related causual agents of cacao black pod achieved similar genome size and gene model numbers by different mechanisms.</title>
        <authorList>
            <person name="Ali S."/>
            <person name="Shao J."/>
            <person name="Larry D.J."/>
            <person name="Kronmiller B."/>
            <person name="Shen D."/>
            <person name="Strem M.D."/>
            <person name="Melnick R.L."/>
            <person name="Guiltinan M.J."/>
            <person name="Tyler B.M."/>
            <person name="Meinhardt L.W."/>
            <person name="Bailey B.A."/>
        </authorList>
    </citation>
    <scope>NUCLEOTIDE SEQUENCE [LARGE SCALE GENOMIC DNA]</scope>
    <source>
        <strain evidence="3">zdho120</strain>
    </source>
</reference>
<comment type="caution">
    <text evidence="2">The sequence shown here is derived from an EMBL/GenBank/DDBJ whole genome shotgun (WGS) entry which is preliminary data.</text>
</comment>
<dbReference type="AlphaFoldDB" id="A0A225UTT3"/>
<evidence type="ECO:0000313" key="2">
    <source>
        <dbReference type="EMBL" id="OWY96534.1"/>
    </source>
</evidence>